<dbReference type="InterPro" id="IPR002379">
    <property type="entry name" value="ATPase_proteolipid_c-like_dom"/>
</dbReference>
<dbReference type="Gene3D" id="1.20.20.10">
    <property type="entry name" value="F1F0 ATP synthase subunit C"/>
    <property type="match status" value="1"/>
</dbReference>
<evidence type="ECO:0000256" key="6">
    <source>
        <dbReference type="ARBA" id="ARBA00023065"/>
    </source>
</evidence>
<evidence type="ECO:0000256" key="8">
    <source>
        <dbReference type="RuleBase" id="RU363060"/>
    </source>
</evidence>
<evidence type="ECO:0000256" key="7">
    <source>
        <dbReference type="ARBA" id="ARBA00023136"/>
    </source>
</evidence>
<dbReference type="InterPro" id="IPR000245">
    <property type="entry name" value="ATPase_proteolipid_csu"/>
</dbReference>
<dbReference type="GO" id="GO:0033179">
    <property type="term" value="C:proton-transporting V-type ATPase, V0 domain"/>
    <property type="evidence" value="ECO:0007669"/>
    <property type="project" value="InterPro"/>
</dbReference>
<evidence type="ECO:0000313" key="10">
    <source>
        <dbReference type="EMBL" id="HGN90153.1"/>
    </source>
</evidence>
<name>A0A7C4I378_CALS0</name>
<keyword evidence="4 8" id="KW-0812">Transmembrane</keyword>
<dbReference type="InterPro" id="IPR038662">
    <property type="entry name" value="ATP_synth_F0_csu_sf"/>
</dbReference>
<dbReference type="GO" id="GO:0046961">
    <property type="term" value="F:proton-transporting ATPase activity, rotational mechanism"/>
    <property type="evidence" value="ECO:0007669"/>
    <property type="project" value="InterPro"/>
</dbReference>
<feature type="transmembrane region" description="Helical" evidence="8">
    <location>
        <begin position="88"/>
        <end position="110"/>
    </location>
</feature>
<dbReference type="InterPro" id="IPR035921">
    <property type="entry name" value="F/V-ATP_Csub_sf"/>
</dbReference>
<dbReference type="AlphaFoldDB" id="A0A7C4I378"/>
<feature type="domain" description="V-ATPase proteolipid subunit C-like" evidence="9">
    <location>
        <begin position="50"/>
        <end position="109"/>
    </location>
</feature>
<protein>
    <recommendedName>
        <fullName evidence="9">V-ATPase proteolipid subunit C-like domain-containing protein</fullName>
    </recommendedName>
</protein>
<organism evidence="10">
    <name type="scientific">Caldiarchaeum subterraneum</name>
    <dbReference type="NCBI Taxonomy" id="311458"/>
    <lineage>
        <taxon>Archaea</taxon>
        <taxon>Nitrososphaerota</taxon>
        <taxon>Candidatus Caldarchaeales</taxon>
        <taxon>Candidatus Caldarchaeaceae</taxon>
        <taxon>Candidatus Caldarchaeum</taxon>
    </lineage>
</organism>
<dbReference type="CDD" id="cd18120">
    <property type="entry name" value="ATP-synt_Vo_Ao_c"/>
    <property type="match status" value="1"/>
</dbReference>
<sequence length="113" mass="11204">MHWTSQNEAPMMRNGLLALPLALLLGLLALGSASAVEAGAALSDIGQKTFAAAIAFAAAVASSGFGLARAGSAGLAATAERPEVRTTAIIISAFAEALGIYGIVVAFFILGAS</sequence>
<keyword evidence="7 8" id="KW-0472">Membrane</keyword>
<evidence type="ECO:0000259" key="9">
    <source>
        <dbReference type="Pfam" id="PF00137"/>
    </source>
</evidence>
<comment type="similarity">
    <text evidence="2 8">Belongs to the V-ATPase proteolipid subunit family.</text>
</comment>
<evidence type="ECO:0000256" key="5">
    <source>
        <dbReference type="ARBA" id="ARBA00022989"/>
    </source>
</evidence>
<dbReference type="SUPFAM" id="SSF81333">
    <property type="entry name" value="F1F0 ATP synthase subunit C"/>
    <property type="match status" value="1"/>
</dbReference>
<dbReference type="PRINTS" id="PR00122">
    <property type="entry name" value="VACATPASE"/>
</dbReference>
<evidence type="ECO:0000256" key="2">
    <source>
        <dbReference type="ARBA" id="ARBA00007296"/>
    </source>
</evidence>
<keyword evidence="3 8" id="KW-0813">Transport</keyword>
<proteinExistence type="inferred from homology"/>
<accession>A0A7C4I378</accession>
<feature type="transmembrane region" description="Helical" evidence="8">
    <location>
        <begin position="45"/>
        <end position="67"/>
    </location>
</feature>
<comment type="subcellular location">
    <subcellularLocation>
        <location evidence="1">Membrane</location>
        <topology evidence="1">Multi-pass membrane protein</topology>
    </subcellularLocation>
</comment>
<keyword evidence="5 8" id="KW-1133">Transmembrane helix</keyword>
<reference evidence="10" key="1">
    <citation type="journal article" date="2020" name="mSystems">
        <title>Genome- and Community-Level Interaction Insights into Carbon Utilization and Element Cycling Functions of Hydrothermarchaeota in Hydrothermal Sediment.</title>
        <authorList>
            <person name="Zhou Z."/>
            <person name="Liu Y."/>
            <person name="Xu W."/>
            <person name="Pan J."/>
            <person name="Luo Z.H."/>
            <person name="Li M."/>
        </authorList>
    </citation>
    <scope>NUCLEOTIDE SEQUENCE [LARGE SCALE GENOMIC DNA]</scope>
    <source>
        <strain evidence="10">SpSt-613</strain>
    </source>
</reference>
<comment type="caution">
    <text evidence="10">The sequence shown here is derived from an EMBL/GenBank/DDBJ whole genome shotgun (WGS) entry which is preliminary data.</text>
</comment>
<dbReference type="EMBL" id="DTAD01000034">
    <property type="protein sequence ID" value="HGN90153.1"/>
    <property type="molecule type" value="Genomic_DNA"/>
</dbReference>
<evidence type="ECO:0000256" key="4">
    <source>
        <dbReference type="ARBA" id="ARBA00022692"/>
    </source>
</evidence>
<dbReference type="Pfam" id="PF00137">
    <property type="entry name" value="ATP-synt_C"/>
    <property type="match status" value="1"/>
</dbReference>
<comment type="caution">
    <text evidence="8">Lacks conserved residue(s) required for the propagation of feature annotation.</text>
</comment>
<gene>
    <name evidence="10" type="ORF">ENT82_03365</name>
</gene>
<keyword evidence="6 8" id="KW-0406">Ion transport</keyword>
<evidence type="ECO:0000256" key="1">
    <source>
        <dbReference type="ARBA" id="ARBA00004141"/>
    </source>
</evidence>
<evidence type="ECO:0000256" key="3">
    <source>
        <dbReference type="ARBA" id="ARBA00022448"/>
    </source>
</evidence>